<dbReference type="EMBL" id="LR796868">
    <property type="protein sequence ID" value="CAB4171659.1"/>
    <property type="molecule type" value="Genomic_DNA"/>
</dbReference>
<reference evidence="3" key="1">
    <citation type="submission" date="2020-05" db="EMBL/GenBank/DDBJ databases">
        <authorList>
            <person name="Chiriac C."/>
            <person name="Salcher M."/>
            <person name="Ghai R."/>
            <person name="Kavagutti S V."/>
        </authorList>
    </citation>
    <scope>NUCLEOTIDE SEQUENCE</scope>
</reference>
<dbReference type="EMBL" id="LR796958">
    <property type="protein sequence ID" value="CAB4178260.1"/>
    <property type="molecule type" value="Genomic_DNA"/>
</dbReference>
<evidence type="ECO:0000313" key="2">
    <source>
        <dbReference type="EMBL" id="CAB4171659.1"/>
    </source>
</evidence>
<evidence type="ECO:0000313" key="3">
    <source>
        <dbReference type="EMBL" id="CAB4178260.1"/>
    </source>
</evidence>
<dbReference type="Pfam" id="PF18909">
    <property type="entry name" value="dGTP_diPhyd_N"/>
    <property type="match status" value="1"/>
</dbReference>
<dbReference type="InterPro" id="IPR044038">
    <property type="entry name" value="dATP/dGTP_diPOhydrolase_N"/>
</dbReference>
<protein>
    <recommendedName>
        <fullName evidence="1">dATP/dGTP diphosphohydrolase N-terminal domain-containing protein</fullName>
    </recommendedName>
</protein>
<accession>A0A6J5Q1J8</accession>
<feature type="domain" description="dATP/dGTP diphosphohydrolase N-terminal" evidence="1">
    <location>
        <begin position="74"/>
        <end position="155"/>
    </location>
</feature>
<organism evidence="3">
    <name type="scientific">uncultured Caudovirales phage</name>
    <dbReference type="NCBI Taxonomy" id="2100421"/>
    <lineage>
        <taxon>Viruses</taxon>
        <taxon>Duplodnaviria</taxon>
        <taxon>Heunggongvirae</taxon>
        <taxon>Uroviricota</taxon>
        <taxon>Caudoviricetes</taxon>
        <taxon>Peduoviridae</taxon>
        <taxon>Maltschvirus</taxon>
        <taxon>Maltschvirus maltsch</taxon>
    </lineage>
</organism>
<proteinExistence type="predicted"/>
<gene>
    <name evidence="3" type="ORF">UFOVP1007_44</name>
    <name evidence="4" type="ORF">UFOVP1159_44</name>
    <name evidence="2" type="ORF">UFOVP927_19</name>
</gene>
<name>A0A6J5Q1J8_9CAUD</name>
<dbReference type="EMBL" id="LR797108">
    <property type="protein sequence ID" value="CAB4187553.1"/>
    <property type="molecule type" value="Genomic_DNA"/>
</dbReference>
<sequence>MNTTVRTDLSNENSRELGIGERIEAGMFRQDDIEIGCWLEIDSNYPLCGALVEGSDPSFYRRLLPDMATFSTGAQRTQQEGRGRFDLIPYEAMLALAKRLELGSLTYGDRNWEKGMPLSRYLSSLRRHAMQVSYDFTEDHLGAVLFNAAAFVATASRIKAGILPKELDDIGYLSHSS</sequence>
<evidence type="ECO:0000313" key="4">
    <source>
        <dbReference type="EMBL" id="CAB4187553.1"/>
    </source>
</evidence>
<evidence type="ECO:0000259" key="1">
    <source>
        <dbReference type="Pfam" id="PF18909"/>
    </source>
</evidence>